<evidence type="ECO:0000313" key="5">
    <source>
        <dbReference type="Proteomes" id="UP001165653"/>
    </source>
</evidence>
<organism evidence="4 5">
    <name type="scientific">Luteolibacter rhizosphaerae</name>
    <dbReference type="NCBI Taxonomy" id="2989719"/>
    <lineage>
        <taxon>Bacteria</taxon>
        <taxon>Pseudomonadati</taxon>
        <taxon>Verrucomicrobiota</taxon>
        <taxon>Verrucomicrobiia</taxon>
        <taxon>Verrucomicrobiales</taxon>
        <taxon>Verrucomicrobiaceae</taxon>
        <taxon>Luteolibacter</taxon>
    </lineage>
</organism>
<dbReference type="RefSeq" id="WP_264514465.1">
    <property type="nucleotide sequence ID" value="NZ_JAPDDR010000007.1"/>
</dbReference>
<dbReference type="SMART" id="SM00642">
    <property type="entry name" value="Aamy"/>
    <property type="match status" value="1"/>
</dbReference>
<evidence type="ECO:0000256" key="2">
    <source>
        <dbReference type="SAM" id="SignalP"/>
    </source>
</evidence>
<dbReference type="InterPro" id="IPR006047">
    <property type="entry name" value="GH13_cat_dom"/>
</dbReference>
<accession>A0ABT3G537</accession>
<dbReference type="PANTHER" id="PTHR10357:SF205">
    <property type="entry name" value="O-GLYCOSYL HYDROLASE FAMILY 13"/>
    <property type="match status" value="1"/>
</dbReference>
<evidence type="ECO:0000313" key="4">
    <source>
        <dbReference type="EMBL" id="MCW1914928.1"/>
    </source>
</evidence>
<dbReference type="InterPro" id="IPR017853">
    <property type="entry name" value="GH"/>
</dbReference>
<dbReference type="PANTHER" id="PTHR10357">
    <property type="entry name" value="ALPHA-AMYLASE FAMILY MEMBER"/>
    <property type="match status" value="1"/>
</dbReference>
<dbReference type="SUPFAM" id="SSF51445">
    <property type="entry name" value="(Trans)glycosidases"/>
    <property type="match status" value="1"/>
</dbReference>
<dbReference type="SUPFAM" id="SSF49265">
    <property type="entry name" value="Fibronectin type III"/>
    <property type="match status" value="1"/>
</dbReference>
<feature type="chain" id="PRO_5045878705" description="Fibronectin type-III domain-containing protein" evidence="2">
    <location>
        <begin position="17"/>
        <end position="1004"/>
    </location>
</feature>
<keyword evidence="5" id="KW-1185">Reference proteome</keyword>
<dbReference type="Gene3D" id="3.20.20.80">
    <property type="entry name" value="Glycosidases"/>
    <property type="match status" value="2"/>
</dbReference>
<name>A0ABT3G537_9BACT</name>
<reference evidence="4" key="1">
    <citation type="submission" date="2022-10" db="EMBL/GenBank/DDBJ databases">
        <title>Luteolibacter sp. GHJ8, whole genome shotgun sequencing project.</title>
        <authorList>
            <person name="Zhao G."/>
            <person name="Shen L."/>
        </authorList>
    </citation>
    <scope>NUCLEOTIDE SEQUENCE</scope>
    <source>
        <strain evidence="4">GHJ8</strain>
    </source>
</reference>
<proteinExistence type="predicted"/>
<feature type="region of interest" description="Disordered" evidence="1">
    <location>
        <begin position="79"/>
        <end position="100"/>
    </location>
</feature>
<evidence type="ECO:0000259" key="3">
    <source>
        <dbReference type="PROSITE" id="PS50853"/>
    </source>
</evidence>
<sequence>MRSFAILPLCCGLVHAAGTLSVSTPSYPASRSAEYTISHVYIDEVAGTSVPITFRFAPGVGNVTDVELWTNVNRRDLANTDKDGNGYPDGVVAPNGNTVTDSAADTDPVSGYYFAPLNMSDVGGGIWEITLPVAKTGAYRVSARFKTSDSPGNWQWYGLRDHCLVAAPAIARDVRLYEVNVFNIEADGDGYANRSTLEDLHNAPGAPHNGNNRWDLDYLTSLGCSWLWFQPIHPNGIDGREINPGTGSPYDPGSPYAVKNFFEVNALMSAAHNGSQPEAVNRAAAMTAWQNFVSAADAKQVGIMLDAPFNHTAFDVELAQKGVDLFQRDGEPAWAATDQIRNKDARFFSRAGNYAQRAFDASSIAAGPDRFDFGKWNDVKDVFFGRYDALVEVDVEPERSSHTAEGDWFDTSQFEWTNGDFTQGGQSWNVTRRVWQYFAHYAVHWLEKTRPAGQNRNSTAADGDTATRYAWDARGFDGLRCDFGQGLPPQAWEYIINTARSKKWSFVMMSESLDGGNVTYRSARQFDILNENIVFPLKSAANKQDYRNIYEGRRTAYGQALVLANTTSHDEEVMSDPWQSMVRYLVTNTLDGVPLVFPGQELGISTTYGYNHYETNFGKQIPHFKRWNSMMPMWNDADYGNDQLYPVFAAANRARAASPALRSSNRWFLDGDGNNAQIHAVAKYATPNASPAFSDVMLAFANLDRNNVQSDTFKIPATLAPLLGVKDTRTYNTRNPAAYTSQDASRDDTWLWGAGITGANLKSSGFFVSLNKVPSSAAGWTSAPFEGQYLKLYDVTPPPSPAPLANYYEIGTSGTFSWVPNGGPDDNIASWELLIVDNSSTVVASVTLPATTTSYTFTGAPGGIYRATITAVSAAGIASTAPGQSNPGGPDPASSTSPLALLAASADPDGDGETNADEQAAGTNPFLATSVFRVGGISRSGGTVEVHFSSVPGRTYQLETSTQLTGGTWSNAGTPLVAAGSSSTLTHVPDSGDTKRFYRVRVVE</sequence>
<feature type="region of interest" description="Disordered" evidence="1">
    <location>
        <begin position="903"/>
        <end position="922"/>
    </location>
</feature>
<protein>
    <recommendedName>
        <fullName evidence="3">Fibronectin type-III domain-containing protein</fullName>
    </recommendedName>
</protein>
<dbReference type="EMBL" id="JAPDDR010000007">
    <property type="protein sequence ID" value="MCW1914928.1"/>
    <property type="molecule type" value="Genomic_DNA"/>
</dbReference>
<gene>
    <name evidence="4" type="ORF">OJ996_15170</name>
</gene>
<dbReference type="InterPro" id="IPR003961">
    <property type="entry name" value="FN3_dom"/>
</dbReference>
<keyword evidence="2" id="KW-0732">Signal</keyword>
<comment type="caution">
    <text evidence="4">The sequence shown here is derived from an EMBL/GenBank/DDBJ whole genome shotgun (WGS) entry which is preliminary data.</text>
</comment>
<dbReference type="InterPro" id="IPR036116">
    <property type="entry name" value="FN3_sf"/>
</dbReference>
<evidence type="ECO:0000256" key="1">
    <source>
        <dbReference type="SAM" id="MobiDB-lite"/>
    </source>
</evidence>
<dbReference type="Proteomes" id="UP001165653">
    <property type="component" value="Unassembled WGS sequence"/>
</dbReference>
<feature type="signal peptide" evidence="2">
    <location>
        <begin position="1"/>
        <end position="16"/>
    </location>
</feature>
<feature type="domain" description="Fibronectin type-III" evidence="3">
    <location>
        <begin position="798"/>
        <end position="899"/>
    </location>
</feature>
<dbReference type="PROSITE" id="PS50853">
    <property type="entry name" value="FN3"/>
    <property type="match status" value="1"/>
</dbReference>